<sequence>MNHLIFSAVLTAFLGVGGHQYNHQHGPFNKPPGEYYYKELAQLNSSEKYSWPTLNTSPIVGSLHPGAPFRPVYFTKYLPYPTYAEYSLETFPIDYPLARTRETEYIRCEGKRIEVLPLLFKDKYNYMPAYFVPMTLPLTLQPNRPMKPPTAAETMSTQLFGVLYITLTGIVDTMMPTSGHWSFLGQSVSYIIELAPIL</sequence>
<name>A0ACC2UCY8_9FUNG</name>
<evidence type="ECO:0000313" key="2">
    <source>
        <dbReference type="Proteomes" id="UP001165960"/>
    </source>
</evidence>
<keyword evidence="2" id="KW-1185">Reference proteome</keyword>
<reference evidence="1" key="1">
    <citation type="submission" date="2022-04" db="EMBL/GenBank/DDBJ databases">
        <title>Genome of the entomopathogenic fungus Entomophthora muscae.</title>
        <authorList>
            <person name="Elya C."/>
            <person name="Lovett B.R."/>
            <person name="Lee E."/>
            <person name="Macias A.M."/>
            <person name="Hajek A.E."/>
            <person name="De Bivort B.L."/>
            <person name="Kasson M.T."/>
            <person name="De Fine Licht H.H."/>
            <person name="Stajich J.E."/>
        </authorList>
    </citation>
    <scope>NUCLEOTIDE SEQUENCE</scope>
    <source>
        <strain evidence="1">Berkeley</strain>
    </source>
</reference>
<dbReference type="EMBL" id="QTSX02000828">
    <property type="protein sequence ID" value="KAJ9084585.1"/>
    <property type="molecule type" value="Genomic_DNA"/>
</dbReference>
<comment type="caution">
    <text evidence="1">The sequence shown here is derived from an EMBL/GenBank/DDBJ whole genome shotgun (WGS) entry which is preliminary data.</text>
</comment>
<organism evidence="1 2">
    <name type="scientific">Entomophthora muscae</name>
    <dbReference type="NCBI Taxonomy" id="34485"/>
    <lineage>
        <taxon>Eukaryota</taxon>
        <taxon>Fungi</taxon>
        <taxon>Fungi incertae sedis</taxon>
        <taxon>Zoopagomycota</taxon>
        <taxon>Entomophthoromycotina</taxon>
        <taxon>Entomophthoromycetes</taxon>
        <taxon>Entomophthorales</taxon>
        <taxon>Entomophthoraceae</taxon>
        <taxon>Entomophthora</taxon>
    </lineage>
</organism>
<accession>A0ACC2UCY8</accession>
<protein>
    <submittedName>
        <fullName evidence="1">Uncharacterized protein</fullName>
    </submittedName>
</protein>
<proteinExistence type="predicted"/>
<dbReference type="Proteomes" id="UP001165960">
    <property type="component" value="Unassembled WGS sequence"/>
</dbReference>
<gene>
    <name evidence="1" type="ORF">DSO57_1023029</name>
</gene>
<evidence type="ECO:0000313" key="1">
    <source>
        <dbReference type="EMBL" id="KAJ9084585.1"/>
    </source>
</evidence>